<dbReference type="STRING" id="147375.BXP28_02265"/>
<evidence type="ECO:0000313" key="1">
    <source>
        <dbReference type="EMBL" id="AVF27950.1"/>
    </source>
</evidence>
<name>A0A2L1TQ47_9BACL</name>
<reference evidence="2" key="1">
    <citation type="submission" date="2017-02" db="EMBL/GenBank/DDBJ databases">
        <title>Delineation of Paenibacillus larvae strains originating from foulbrood outbreaks.</title>
        <authorList>
            <person name="Beims H."/>
            <person name="Bunk B."/>
            <person name="Sproeer C."/>
            <person name="Mohr K.I."/>
            <person name="Pradella S."/>
            <person name="Guenther G."/>
            <person name="Rohde M."/>
            <person name="von der Ohe W."/>
            <person name="Steinert M."/>
        </authorList>
    </citation>
    <scope>NUCLEOTIDE SEQUENCE [LARGE SCALE GENOMIC DNA]</scope>
    <source>
        <strain evidence="2">Eric_III</strain>
    </source>
</reference>
<dbReference type="EMBL" id="CP019655">
    <property type="protein sequence ID" value="AVF27950.1"/>
    <property type="molecule type" value="Genomic_DNA"/>
</dbReference>
<accession>A0A2L1TQ47</accession>
<dbReference type="AlphaFoldDB" id="A0A2L1TQ47"/>
<sequence length="111" mass="12807">MRIEFQGVEALETALRRKSETDFLAVGRKNIRDIYARSQQAGGTPVDTSELRMSARYTGDEMGYVKEYAPHVEYGHRTVSGGFVPGQYYLKRNVDTQRPIYKEDLRSKLRE</sequence>
<dbReference type="Proteomes" id="UP000239833">
    <property type="component" value="Chromosome"/>
</dbReference>
<gene>
    <name evidence="1" type="ORF">ERICIII_03846</name>
</gene>
<organism evidence="1 2">
    <name type="scientific">Paenibacillus larvae subsp. larvae</name>
    <dbReference type="NCBI Taxonomy" id="147375"/>
    <lineage>
        <taxon>Bacteria</taxon>
        <taxon>Bacillati</taxon>
        <taxon>Bacillota</taxon>
        <taxon>Bacilli</taxon>
        <taxon>Bacillales</taxon>
        <taxon>Paenibacillaceae</taxon>
        <taxon>Paenibacillus</taxon>
    </lineage>
</organism>
<dbReference type="GeneID" id="64220189"/>
<protein>
    <recommendedName>
        <fullName evidence="3">Phage protein</fullName>
    </recommendedName>
</protein>
<evidence type="ECO:0000313" key="2">
    <source>
        <dbReference type="Proteomes" id="UP000239833"/>
    </source>
</evidence>
<evidence type="ECO:0008006" key="3">
    <source>
        <dbReference type="Google" id="ProtNLM"/>
    </source>
</evidence>
<proteinExistence type="predicted"/>
<dbReference type="RefSeq" id="WP_036658585.1">
    <property type="nucleotide sequence ID" value="NZ_CP019651.1"/>
</dbReference>